<dbReference type="CDD" id="cd07033">
    <property type="entry name" value="TPP_PYR_DXS_TK_like"/>
    <property type="match status" value="1"/>
</dbReference>
<gene>
    <name evidence="6" type="ORF">HY834_17650</name>
</gene>
<dbReference type="Gene3D" id="3.40.50.920">
    <property type="match status" value="1"/>
</dbReference>
<dbReference type="SUPFAM" id="SSF52518">
    <property type="entry name" value="Thiamin diphosphate-binding fold (THDP-binding)"/>
    <property type="match status" value="1"/>
</dbReference>
<organism evidence="6 7">
    <name type="scientific">Devosia nanyangense</name>
    <dbReference type="NCBI Taxonomy" id="1228055"/>
    <lineage>
        <taxon>Bacteria</taxon>
        <taxon>Pseudomonadati</taxon>
        <taxon>Pseudomonadota</taxon>
        <taxon>Alphaproteobacteria</taxon>
        <taxon>Hyphomicrobiales</taxon>
        <taxon>Devosiaceae</taxon>
        <taxon>Devosia</taxon>
    </lineage>
</organism>
<dbReference type="Gene3D" id="3.40.50.970">
    <property type="match status" value="1"/>
</dbReference>
<comment type="cofactor">
    <cofactor evidence="1">
        <name>thiamine diphosphate</name>
        <dbReference type="ChEBI" id="CHEBI:58937"/>
    </cofactor>
</comment>
<dbReference type="InterPro" id="IPR051157">
    <property type="entry name" value="PDH/Transketolase"/>
</dbReference>
<dbReference type="InterPro" id="IPR029061">
    <property type="entry name" value="THDP-binding"/>
</dbReference>
<dbReference type="SMART" id="SM00861">
    <property type="entry name" value="Transket_pyr"/>
    <property type="match status" value="1"/>
</dbReference>
<sequence>MSAAMESARTLAMGENETTGGARQSVGAPFGRAMVKLGQSRPEVVGLTADLGKYTDIVPFRDAFPERFFNVGMAEQNLVAVAAGLARTGKIPFATTYGVFATRRAFDFVAIALAHSHLNVKIVAGLPGLTTGYGGTHQAIEDLALMRMIPGLTIIDPCDATEIEAATLAIADHDGPVYMRLLRGAVPVVLEPGYRFEIGKARKLRDGKDVGIISTGLMTERAIDAAAALEQRGISAGVLHVPTIKPFDANAVAEFASSVGRVVTAENHVVVGGLASLVVETLFDAGIQRKVTRIGLPDRYIECGAVPTLQQRYGLTTAAMTATIAALA</sequence>
<feature type="region of interest" description="Disordered" evidence="4">
    <location>
        <begin position="1"/>
        <end position="25"/>
    </location>
</feature>
<proteinExistence type="inferred from homology"/>
<evidence type="ECO:0000256" key="3">
    <source>
        <dbReference type="ARBA" id="ARBA00023052"/>
    </source>
</evidence>
<dbReference type="PANTHER" id="PTHR43825">
    <property type="entry name" value="PYRUVATE DEHYDROGENASE E1 COMPONENT"/>
    <property type="match status" value="1"/>
</dbReference>
<evidence type="ECO:0000259" key="5">
    <source>
        <dbReference type="SMART" id="SM00861"/>
    </source>
</evidence>
<comment type="caution">
    <text evidence="6">The sequence shown here is derived from an EMBL/GenBank/DDBJ whole genome shotgun (WGS) entry which is preliminary data.</text>
</comment>
<evidence type="ECO:0000256" key="1">
    <source>
        <dbReference type="ARBA" id="ARBA00001964"/>
    </source>
</evidence>
<keyword evidence="3" id="KW-0786">Thiamine pyrophosphate</keyword>
<evidence type="ECO:0000313" key="6">
    <source>
        <dbReference type="EMBL" id="MBI4923568.1"/>
    </source>
</evidence>
<dbReference type="Pfam" id="PF02780">
    <property type="entry name" value="Transketolase_C"/>
    <property type="match status" value="1"/>
</dbReference>
<dbReference type="PANTHER" id="PTHR43825:SF1">
    <property type="entry name" value="TRANSKETOLASE-LIKE PYRIMIDINE-BINDING DOMAIN-CONTAINING PROTEIN"/>
    <property type="match status" value="1"/>
</dbReference>
<dbReference type="Proteomes" id="UP000782610">
    <property type="component" value="Unassembled WGS sequence"/>
</dbReference>
<dbReference type="InterPro" id="IPR009014">
    <property type="entry name" value="Transketo_C/PFOR_II"/>
</dbReference>
<accession>A0A933L5W9</accession>
<dbReference type="AlphaFoldDB" id="A0A933L5W9"/>
<dbReference type="FunFam" id="3.40.50.970:FF:000129">
    <property type="entry name" value="Transketolase"/>
    <property type="match status" value="1"/>
</dbReference>
<evidence type="ECO:0000256" key="4">
    <source>
        <dbReference type="SAM" id="MobiDB-lite"/>
    </source>
</evidence>
<protein>
    <submittedName>
        <fullName evidence="6">Transketolase family protein</fullName>
    </submittedName>
</protein>
<evidence type="ECO:0000313" key="7">
    <source>
        <dbReference type="Proteomes" id="UP000782610"/>
    </source>
</evidence>
<dbReference type="InterPro" id="IPR033248">
    <property type="entry name" value="Transketolase_C"/>
</dbReference>
<dbReference type="InterPro" id="IPR005475">
    <property type="entry name" value="Transketolase-like_Pyr-bd"/>
</dbReference>
<reference evidence="6" key="1">
    <citation type="submission" date="2020-07" db="EMBL/GenBank/DDBJ databases">
        <title>Huge and variable diversity of episymbiotic CPR bacteria and DPANN archaea in groundwater ecosystems.</title>
        <authorList>
            <person name="He C.Y."/>
            <person name="Keren R."/>
            <person name="Whittaker M."/>
            <person name="Farag I.F."/>
            <person name="Doudna J."/>
            <person name="Cate J.H.D."/>
            <person name="Banfield J.F."/>
        </authorList>
    </citation>
    <scope>NUCLEOTIDE SEQUENCE</scope>
    <source>
        <strain evidence="6">NC_groundwater_1586_Pr3_B-0.1um_66_15</strain>
    </source>
</reference>
<evidence type="ECO:0000256" key="2">
    <source>
        <dbReference type="ARBA" id="ARBA00007131"/>
    </source>
</evidence>
<dbReference type="Pfam" id="PF02779">
    <property type="entry name" value="Transket_pyr"/>
    <property type="match status" value="1"/>
</dbReference>
<name>A0A933L5W9_9HYPH</name>
<dbReference type="EMBL" id="JACRAF010000057">
    <property type="protein sequence ID" value="MBI4923568.1"/>
    <property type="molecule type" value="Genomic_DNA"/>
</dbReference>
<dbReference type="SUPFAM" id="SSF52922">
    <property type="entry name" value="TK C-terminal domain-like"/>
    <property type="match status" value="1"/>
</dbReference>
<feature type="domain" description="Transketolase-like pyrimidine-binding" evidence="5">
    <location>
        <begin position="24"/>
        <end position="188"/>
    </location>
</feature>
<comment type="similarity">
    <text evidence="2">Belongs to the transketolase family.</text>
</comment>